<dbReference type="GO" id="GO:0015562">
    <property type="term" value="F:efflux transmembrane transporter activity"/>
    <property type="evidence" value="ECO:0007669"/>
    <property type="project" value="TreeGrafter"/>
</dbReference>
<gene>
    <name evidence="3" type="ORF">D0Y50_15235</name>
</gene>
<evidence type="ECO:0000313" key="3">
    <source>
        <dbReference type="EMBL" id="AXR07593.1"/>
    </source>
</evidence>
<dbReference type="Proteomes" id="UP000262073">
    <property type="component" value="Chromosome"/>
</dbReference>
<dbReference type="KEGG" id="salm:D0Y50_15235"/>
<proteinExistence type="predicted"/>
<evidence type="ECO:0000313" key="4">
    <source>
        <dbReference type="Proteomes" id="UP000262073"/>
    </source>
</evidence>
<keyword evidence="2" id="KW-1133">Transmembrane helix</keyword>
<keyword evidence="2" id="KW-0812">Transmembrane</keyword>
<reference evidence="3 4" key="1">
    <citation type="submission" date="2018-08" db="EMBL/GenBank/DDBJ databases">
        <title>Salinimonas sediminis sp. nov., a piezophilic bacterium isolated from a deep-sea sediment sample from the New Britain Trench.</title>
        <authorList>
            <person name="Cao J."/>
        </authorList>
    </citation>
    <scope>NUCLEOTIDE SEQUENCE [LARGE SCALE GENOMIC DNA]</scope>
    <source>
        <strain evidence="3 4">N102</strain>
    </source>
</reference>
<dbReference type="AlphaFoldDB" id="A0A346NPY6"/>
<dbReference type="Gene3D" id="1.10.287.470">
    <property type="entry name" value="Helix hairpin bin"/>
    <property type="match status" value="1"/>
</dbReference>
<dbReference type="RefSeq" id="WP_108567429.1">
    <property type="nucleotide sequence ID" value="NZ_CP031769.1"/>
</dbReference>
<evidence type="ECO:0000256" key="2">
    <source>
        <dbReference type="SAM" id="Phobius"/>
    </source>
</evidence>
<dbReference type="PANTHER" id="PTHR30469">
    <property type="entry name" value="MULTIDRUG RESISTANCE PROTEIN MDTA"/>
    <property type="match status" value="1"/>
</dbReference>
<dbReference type="EMBL" id="CP031769">
    <property type="protein sequence ID" value="AXR07593.1"/>
    <property type="molecule type" value="Genomic_DNA"/>
</dbReference>
<keyword evidence="2" id="KW-0472">Membrane</keyword>
<evidence type="ECO:0000256" key="1">
    <source>
        <dbReference type="SAM" id="Coils"/>
    </source>
</evidence>
<dbReference type="GO" id="GO:1990281">
    <property type="term" value="C:efflux pump complex"/>
    <property type="evidence" value="ECO:0007669"/>
    <property type="project" value="TreeGrafter"/>
</dbReference>
<keyword evidence="4" id="KW-1185">Reference proteome</keyword>
<dbReference type="OrthoDB" id="9760528at2"/>
<feature type="coiled-coil region" evidence="1">
    <location>
        <begin position="98"/>
        <end position="177"/>
    </location>
</feature>
<feature type="transmembrane region" description="Helical" evidence="2">
    <location>
        <begin position="26"/>
        <end position="45"/>
    </location>
</feature>
<keyword evidence="1" id="KW-0175">Coiled coil</keyword>
<name>A0A346NPY6_9ALTE</name>
<sequence>MQTNEQRYLQKIPVASAIGLPRVHRIVGGVICTGIVLTALLLWFMPWTQTAMGQGSVDSLNPAERTQAISALVSGQIKQWHVREGSQLKKGDPIVTLIDVDEELVEKLQGQLDAANAAHQANISAVSNARNNLQRQQALLSDGVVSAKTVETAQIKLQELNAKLAKSQSEINTASMALSRQRTQTKIAPTDGIVVRLYAGGPSTYVKAGDVLGQFIPTGVERTVRIAVNGMDAPLIKAGDTARLQFDGWPVFQFSGWPEASLGTFAGQVMYVEPVADPSGQFFVWIKPDETALPWPDERVIRFGSRVKAWILLDEVRLGYELWRQLNNFPPKPASELQVQGGKSE</sequence>
<dbReference type="SUPFAM" id="SSF111369">
    <property type="entry name" value="HlyD-like secretion proteins"/>
    <property type="match status" value="1"/>
</dbReference>
<accession>A0A346NPY6</accession>
<protein>
    <submittedName>
        <fullName evidence="3">HlyD family efflux transporter periplasmic adaptor subunit</fullName>
    </submittedName>
</protein>
<dbReference type="Gene3D" id="2.40.50.100">
    <property type="match status" value="1"/>
</dbReference>
<organism evidence="3 4">
    <name type="scientific">Salinimonas sediminis</name>
    <dbReference type="NCBI Taxonomy" id="2303538"/>
    <lineage>
        <taxon>Bacteria</taxon>
        <taxon>Pseudomonadati</taxon>
        <taxon>Pseudomonadota</taxon>
        <taxon>Gammaproteobacteria</taxon>
        <taxon>Alteromonadales</taxon>
        <taxon>Alteromonadaceae</taxon>
        <taxon>Alteromonas/Salinimonas group</taxon>
        <taxon>Salinimonas</taxon>
    </lineage>
</organism>